<dbReference type="RefSeq" id="XP_002583840.1">
    <property type="nucleotide sequence ID" value="XM_002583794.1"/>
</dbReference>
<dbReference type="InterPro" id="IPR036612">
    <property type="entry name" value="KH_dom_type_1_sf"/>
</dbReference>
<feature type="compositionally biased region" description="Low complexity" evidence="5">
    <location>
        <begin position="14"/>
        <end position="25"/>
    </location>
</feature>
<dbReference type="GO" id="GO:0071035">
    <property type="term" value="P:nuclear polyadenylation-dependent rRNA catabolic process"/>
    <property type="evidence" value="ECO:0007669"/>
    <property type="project" value="TreeGrafter"/>
</dbReference>
<reference evidence="8" key="1">
    <citation type="journal article" date="2009" name="Genome Res.">
        <title>Comparative genomic analyses of the human fungal pathogens Coccidioides and their relatives.</title>
        <authorList>
            <person name="Sharpton T.J."/>
            <person name="Stajich J.E."/>
            <person name="Rounsley S.D."/>
            <person name="Gardner M.J."/>
            <person name="Wortman J.R."/>
            <person name="Jordar V.S."/>
            <person name="Maiti R."/>
            <person name="Kodira C.D."/>
            <person name="Neafsey D.E."/>
            <person name="Zeng Q."/>
            <person name="Hung C.-Y."/>
            <person name="McMahan C."/>
            <person name="Muszewska A."/>
            <person name="Grynberg M."/>
            <person name="Mandel M.A."/>
            <person name="Kellner E.M."/>
            <person name="Barker B.M."/>
            <person name="Galgiani J.N."/>
            <person name="Orbach M.J."/>
            <person name="Kirkland T.N."/>
            <person name="Cole G.T."/>
            <person name="Henn M.R."/>
            <person name="Birren B.W."/>
            <person name="Taylor J.W."/>
        </authorList>
    </citation>
    <scope>NUCLEOTIDE SEQUENCE [LARGE SCALE GENOMIC DNA]</scope>
    <source>
        <strain evidence="8">UAMH 1704</strain>
    </source>
</reference>
<proteinExistence type="predicted"/>
<dbReference type="GO" id="GO:0000467">
    <property type="term" value="P:exonucleolytic trimming to generate mature 3'-end of 5.8S rRNA from tricistronic rRNA transcript (SSU-rRNA, 5.8S rRNA, LSU-rRNA)"/>
    <property type="evidence" value="ECO:0007669"/>
    <property type="project" value="TreeGrafter"/>
</dbReference>
<accession>C4JW65</accession>
<dbReference type="HOGENOM" id="CLU_069847_0_1_1"/>
<dbReference type="OrthoDB" id="340500at2759"/>
<keyword evidence="3" id="KW-0271">Exosome</keyword>
<dbReference type="EMBL" id="CH476618">
    <property type="protein sequence ID" value="EEP81942.1"/>
    <property type="molecule type" value="Genomic_DNA"/>
</dbReference>
<comment type="subcellular location">
    <subcellularLocation>
        <location evidence="1">Nucleus</location>
    </subcellularLocation>
</comment>
<evidence type="ECO:0000256" key="5">
    <source>
        <dbReference type="SAM" id="MobiDB-lite"/>
    </source>
</evidence>
<dbReference type="GO" id="GO:0034475">
    <property type="term" value="P:U4 snRNA 3'-end processing"/>
    <property type="evidence" value="ECO:0007669"/>
    <property type="project" value="TreeGrafter"/>
</dbReference>
<dbReference type="GeneID" id="8437334"/>
<dbReference type="GO" id="GO:0000177">
    <property type="term" value="C:cytoplasmic exosome (RNase complex)"/>
    <property type="evidence" value="ECO:0007669"/>
    <property type="project" value="TreeGrafter"/>
</dbReference>
<evidence type="ECO:0000256" key="4">
    <source>
        <dbReference type="ARBA" id="ARBA00022884"/>
    </source>
</evidence>
<dbReference type="InParanoid" id="C4JW65"/>
<dbReference type="VEuPathDB" id="FungiDB:UREG_06807"/>
<dbReference type="GO" id="GO:0000176">
    <property type="term" value="C:nuclear exosome (RNase complex)"/>
    <property type="evidence" value="ECO:0007669"/>
    <property type="project" value="TreeGrafter"/>
</dbReference>
<dbReference type="PANTHER" id="PTHR21321:SF1">
    <property type="entry name" value="EXOSOME COMPLEX COMPONENT RRP40"/>
    <property type="match status" value="1"/>
</dbReference>
<dbReference type="Pfam" id="PF15985">
    <property type="entry name" value="KH_6"/>
    <property type="match status" value="1"/>
</dbReference>
<sequence length="266" mass="28016">MSFPSILLPGDTVPNPLQSSNSNPPKLGSNLHILSEATSPKPITSTQTGLLLPDHKRNSLAILPFPHRRYIPQANDLVIAQVQRSSADYFYCTLSPHTPHVSLAQLAFEGATRKTRPQLKNGELVYARVLSVGVGPGAEIELTCVNPATGKAEPGGLGPLTGGMVFDVSVGLTGRLMSSGGSGGVVVLEELGKKLESQGGFEIAVGKNGRVWVDSSAGGAEGIKVVAAVGRCLKEVDERCMEGAEQKKVVSRVLREMGLSILGMPW</sequence>
<dbReference type="FunFam" id="2.40.50.140:FF:000127">
    <property type="entry name" value="Exosome complex component RRP40"/>
    <property type="match status" value="1"/>
</dbReference>
<evidence type="ECO:0000313" key="7">
    <source>
        <dbReference type="EMBL" id="EEP81942.1"/>
    </source>
</evidence>
<organism evidence="7 8">
    <name type="scientific">Uncinocarpus reesii (strain UAMH 1704)</name>
    <dbReference type="NCBI Taxonomy" id="336963"/>
    <lineage>
        <taxon>Eukaryota</taxon>
        <taxon>Fungi</taxon>
        <taxon>Dikarya</taxon>
        <taxon>Ascomycota</taxon>
        <taxon>Pezizomycotina</taxon>
        <taxon>Eurotiomycetes</taxon>
        <taxon>Eurotiomycetidae</taxon>
        <taxon>Onygenales</taxon>
        <taxon>Onygenaceae</taxon>
        <taxon>Uncinocarpus</taxon>
    </lineage>
</organism>
<dbReference type="SUPFAM" id="SSF54791">
    <property type="entry name" value="Eukaryotic type KH-domain (KH-domain type I)"/>
    <property type="match status" value="1"/>
</dbReference>
<dbReference type="FunCoup" id="C4JW65">
    <property type="interactions" value="711"/>
</dbReference>
<protein>
    <recommendedName>
        <fullName evidence="6">K Homology domain-containing protein</fullName>
    </recommendedName>
</protein>
<dbReference type="KEGG" id="ure:UREG_06807"/>
<name>C4JW65_UNCRE</name>
<dbReference type="PANTHER" id="PTHR21321">
    <property type="entry name" value="PNAS-3 RELATED"/>
    <property type="match status" value="1"/>
</dbReference>
<evidence type="ECO:0000259" key="6">
    <source>
        <dbReference type="Pfam" id="PF15985"/>
    </source>
</evidence>
<dbReference type="InterPro" id="IPR026699">
    <property type="entry name" value="Exosome_RNA_bind1/RRP40/RRP4"/>
</dbReference>
<dbReference type="InterPro" id="IPR012340">
    <property type="entry name" value="NA-bd_OB-fold"/>
</dbReference>
<feature type="domain" description="K Homology" evidence="6">
    <location>
        <begin position="163"/>
        <end position="216"/>
    </location>
</feature>
<dbReference type="Pfam" id="PF21262">
    <property type="entry name" value="RRP40_S1"/>
    <property type="match status" value="1"/>
</dbReference>
<dbReference type="Gene3D" id="2.40.50.140">
    <property type="entry name" value="Nucleic acid-binding proteins"/>
    <property type="match status" value="1"/>
</dbReference>
<dbReference type="GO" id="GO:0071034">
    <property type="term" value="P:CUT catabolic process"/>
    <property type="evidence" value="ECO:0007669"/>
    <property type="project" value="TreeGrafter"/>
</dbReference>
<dbReference type="STRING" id="336963.C4JW65"/>
<dbReference type="SUPFAM" id="SSF50249">
    <property type="entry name" value="Nucleic acid-binding proteins"/>
    <property type="match status" value="1"/>
</dbReference>
<dbReference type="Gene3D" id="3.30.1370.10">
    <property type="entry name" value="K Homology domain, type 1"/>
    <property type="match status" value="1"/>
</dbReference>
<evidence type="ECO:0000256" key="1">
    <source>
        <dbReference type="ARBA" id="ARBA00004123"/>
    </source>
</evidence>
<dbReference type="eggNOG" id="KOG1004">
    <property type="taxonomic scope" value="Eukaryota"/>
</dbReference>
<evidence type="ECO:0000313" key="8">
    <source>
        <dbReference type="Proteomes" id="UP000002058"/>
    </source>
</evidence>
<keyword evidence="4" id="KW-0694">RNA-binding</keyword>
<dbReference type="GO" id="GO:0071038">
    <property type="term" value="P:TRAMP-dependent tRNA surveillance pathway"/>
    <property type="evidence" value="ECO:0007669"/>
    <property type="project" value="TreeGrafter"/>
</dbReference>
<dbReference type="Proteomes" id="UP000002058">
    <property type="component" value="Unassembled WGS sequence"/>
</dbReference>
<dbReference type="GO" id="GO:0003723">
    <property type="term" value="F:RNA binding"/>
    <property type="evidence" value="ECO:0007669"/>
    <property type="project" value="UniProtKB-KW"/>
</dbReference>
<keyword evidence="2" id="KW-0963">Cytoplasm</keyword>
<dbReference type="GO" id="GO:0071051">
    <property type="term" value="P:poly(A)-dependent snoRNA 3'-end processing"/>
    <property type="evidence" value="ECO:0007669"/>
    <property type="project" value="TreeGrafter"/>
</dbReference>
<evidence type="ECO:0000256" key="3">
    <source>
        <dbReference type="ARBA" id="ARBA00022835"/>
    </source>
</evidence>
<dbReference type="InterPro" id="IPR004088">
    <property type="entry name" value="KH_dom_type_1"/>
</dbReference>
<gene>
    <name evidence="7" type="ORF">UREG_06807</name>
</gene>
<dbReference type="AlphaFoldDB" id="C4JW65"/>
<feature type="region of interest" description="Disordered" evidence="5">
    <location>
        <begin position="1"/>
        <end position="31"/>
    </location>
</feature>
<keyword evidence="8" id="KW-1185">Reference proteome</keyword>
<dbReference type="OMA" id="HTHVPRY"/>
<dbReference type="FunFam" id="3.30.1370.10:FF:000091">
    <property type="entry name" value="Putative exosome complex exonuclease Rrp40"/>
    <property type="match status" value="1"/>
</dbReference>
<evidence type="ECO:0000256" key="2">
    <source>
        <dbReference type="ARBA" id="ARBA00022490"/>
    </source>
</evidence>